<sequence>MDPPKSEEAQQGKDFTGSTNELITHEEGTFPVSPYHRELMGDKSANEIRRSGKHGLTMATAEPLFVSSAERSSKGKCFA</sequence>
<dbReference type="EMBL" id="JAUCMV010000005">
    <property type="protein sequence ID" value="KAK0394354.1"/>
    <property type="molecule type" value="Genomic_DNA"/>
</dbReference>
<evidence type="ECO:0000313" key="3">
    <source>
        <dbReference type="Proteomes" id="UP001175271"/>
    </source>
</evidence>
<evidence type="ECO:0000313" key="2">
    <source>
        <dbReference type="EMBL" id="KAK0394354.1"/>
    </source>
</evidence>
<protein>
    <submittedName>
        <fullName evidence="2">Uncharacterized protein</fullName>
    </submittedName>
</protein>
<accession>A0AA39LER4</accession>
<organism evidence="2 3">
    <name type="scientific">Steinernema hermaphroditum</name>
    <dbReference type="NCBI Taxonomy" id="289476"/>
    <lineage>
        <taxon>Eukaryota</taxon>
        <taxon>Metazoa</taxon>
        <taxon>Ecdysozoa</taxon>
        <taxon>Nematoda</taxon>
        <taxon>Chromadorea</taxon>
        <taxon>Rhabditida</taxon>
        <taxon>Tylenchina</taxon>
        <taxon>Panagrolaimomorpha</taxon>
        <taxon>Strongyloidoidea</taxon>
        <taxon>Steinernematidae</taxon>
        <taxon>Steinernema</taxon>
    </lineage>
</organism>
<gene>
    <name evidence="2" type="ORF">QR680_000693</name>
</gene>
<feature type="compositionally biased region" description="Basic and acidic residues" evidence="1">
    <location>
        <begin position="35"/>
        <end position="46"/>
    </location>
</feature>
<dbReference type="Proteomes" id="UP001175271">
    <property type="component" value="Unassembled WGS sequence"/>
</dbReference>
<feature type="region of interest" description="Disordered" evidence="1">
    <location>
        <begin position="1"/>
        <end position="46"/>
    </location>
</feature>
<dbReference type="AlphaFoldDB" id="A0AA39LER4"/>
<keyword evidence="3" id="KW-1185">Reference proteome</keyword>
<feature type="compositionally biased region" description="Basic and acidic residues" evidence="1">
    <location>
        <begin position="1"/>
        <end position="11"/>
    </location>
</feature>
<comment type="caution">
    <text evidence="2">The sequence shown here is derived from an EMBL/GenBank/DDBJ whole genome shotgun (WGS) entry which is preliminary data.</text>
</comment>
<evidence type="ECO:0000256" key="1">
    <source>
        <dbReference type="SAM" id="MobiDB-lite"/>
    </source>
</evidence>
<proteinExistence type="predicted"/>
<name>A0AA39LER4_9BILA</name>
<reference evidence="2" key="1">
    <citation type="submission" date="2023-06" db="EMBL/GenBank/DDBJ databases">
        <title>Genomic analysis of the entomopathogenic nematode Steinernema hermaphroditum.</title>
        <authorList>
            <person name="Schwarz E.M."/>
            <person name="Heppert J.K."/>
            <person name="Baniya A."/>
            <person name="Schwartz H.T."/>
            <person name="Tan C.-H."/>
            <person name="Antoshechkin I."/>
            <person name="Sternberg P.W."/>
            <person name="Goodrich-Blair H."/>
            <person name="Dillman A.R."/>
        </authorList>
    </citation>
    <scope>NUCLEOTIDE SEQUENCE</scope>
    <source>
        <strain evidence="2">PS9179</strain>
        <tissue evidence="2">Whole animal</tissue>
    </source>
</reference>